<dbReference type="UniPathway" id="UPA00031">
    <property type="reaction ID" value="UER00013"/>
</dbReference>
<gene>
    <name evidence="10" type="ORF">PENSUB_4653</name>
</gene>
<comment type="caution">
    <text evidence="10">The sequence shown here is derived from an EMBL/GenBank/DDBJ whole genome shotgun (WGS) entry which is preliminary data.</text>
</comment>
<evidence type="ECO:0000313" key="10">
    <source>
        <dbReference type="EMBL" id="OKP09941.1"/>
    </source>
</evidence>
<evidence type="ECO:0000256" key="2">
    <source>
        <dbReference type="ARBA" id="ARBA00009152"/>
    </source>
</evidence>
<dbReference type="GO" id="GO:0004401">
    <property type="term" value="F:histidinol-phosphatase activity"/>
    <property type="evidence" value="ECO:0007669"/>
    <property type="project" value="UniProtKB-UniRule"/>
</dbReference>
<dbReference type="AlphaFoldDB" id="A0A1Q5UBV2"/>
<dbReference type="PANTHER" id="PTHR21039:SF0">
    <property type="entry name" value="HISTIDINOL-PHOSPHATASE"/>
    <property type="match status" value="1"/>
</dbReference>
<dbReference type="InterPro" id="IPR010140">
    <property type="entry name" value="Histidinol_P_phosphatase_HisJ"/>
</dbReference>
<dbReference type="InterPro" id="IPR016195">
    <property type="entry name" value="Pol/histidinol_Pase-like"/>
</dbReference>
<evidence type="ECO:0000256" key="4">
    <source>
        <dbReference type="ARBA" id="ARBA00022605"/>
    </source>
</evidence>
<protein>
    <recommendedName>
        <fullName evidence="3 8">Histidinol-phosphatase</fullName>
        <shortName evidence="8">HolPase</shortName>
        <ecNumber evidence="3 8">3.1.3.15</ecNumber>
    </recommendedName>
</protein>
<keyword evidence="11" id="KW-1185">Reference proteome</keyword>
<dbReference type="STRING" id="1316194.A0A1Q5UBV2"/>
<comment type="catalytic activity">
    <reaction evidence="7 8">
        <text>L-histidinol phosphate + H2O = L-histidinol + phosphate</text>
        <dbReference type="Rhea" id="RHEA:14465"/>
        <dbReference type="ChEBI" id="CHEBI:15377"/>
        <dbReference type="ChEBI" id="CHEBI:43474"/>
        <dbReference type="ChEBI" id="CHEBI:57699"/>
        <dbReference type="ChEBI" id="CHEBI:57980"/>
        <dbReference type="EC" id="3.1.3.15"/>
    </reaction>
</comment>
<dbReference type="SUPFAM" id="SSF89550">
    <property type="entry name" value="PHP domain-like"/>
    <property type="match status" value="1"/>
</dbReference>
<organism evidence="10 11">
    <name type="scientific">Penicillium subrubescens</name>
    <dbReference type="NCBI Taxonomy" id="1316194"/>
    <lineage>
        <taxon>Eukaryota</taxon>
        <taxon>Fungi</taxon>
        <taxon>Dikarya</taxon>
        <taxon>Ascomycota</taxon>
        <taxon>Pezizomycotina</taxon>
        <taxon>Eurotiomycetes</taxon>
        <taxon>Eurotiomycetidae</taxon>
        <taxon>Eurotiales</taxon>
        <taxon>Aspergillaceae</taxon>
        <taxon>Penicillium</taxon>
    </lineage>
</organism>
<evidence type="ECO:0000256" key="8">
    <source>
        <dbReference type="RuleBase" id="RU366003"/>
    </source>
</evidence>
<keyword evidence="4 8" id="KW-0028">Amino-acid biosynthesis</keyword>
<accession>A0A1Q5UBV2</accession>
<feature type="domain" description="PHP" evidence="9">
    <location>
        <begin position="5"/>
        <end position="185"/>
    </location>
</feature>
<dbReference type="NCBIfam" id="TIGR01856">
    <property type="entry name" value="hisJ_fam"/>
    <property type="match status" value="1"/>
</dbReference>
<comment type="similarity">
    <text evidence="2 8">Belongs to the PHP hydrolase family. HisK subfamily.</text>
</comment>
<evidence type="ECO:0000313" key="11">
    <source>
        <dbReference type="Proteomes" id="UP000186955"/>
    </source>
</evidence>
<dbReference type="GO" id="GO:0000105">
    <property type="term" value="P:L-histidine biosynthetic process"/>
    <property type="evidence" value="ECO:0007669"/>
    <property type="project" value="UniProtKB-UniRule"/>
</dbReference>
<evidence type="ECO:0000256" key="1">
    <source>
        <dbReference type="ARBA" id="ARBA00004970"/>
    </source>
</evidence>
<dbReference type="Gene3D" id="3.20.20.140">
    <property type="entry name" value="Metal-dependent hydrolases"/>
    <property type="match status" value="1"/>
</dbReference>
<comment type="pathway">
    <text evidence="1 8">Amino-acid biosynthesis; L-histidine biosynthesis; L-histidine from 5-phospho-alpha-D-ribose 1-diphosphate: step 8/9.</text>
</comment>
<dbReference type="EC" id="3.1.3.15" evidence="3 8"/>
<evidence type="ECO:0000256" key="3">
    <source>
        <dbReference type="ARBA" id="ARBA00013085"/>
    </source>
</evidence>
<name>A0A1Q5UBV2_9EURO</name>
<keyword evidence="6 8" id="KW-0368">Histidine biosynthesis</keyword>
<dbReference type="Pfam" id="PF02811">
    <property type="entry name" value="PHP"/>
    <property type="match status" value="1"/>
</dbReference>
<evidence type="ECO:0000259" key="9">
    <source>
        <dbReference type="Pfam" id="PF02811"/>
    </source>
</evidence>
<sequence length="282" mass="32325">MPFSHHSHSGEFCPSHAQNTLDQVIQTAVGQGMEVFCLSEHMPRSEDELYEEEILVGFESEWIQSSILRGLISDSLSRYPFEFFVGSVHHLHGIPIDWNRALYSKARDVSGGTDERAFEDYFHLHYEMLQSLKPPIVGHFDLIRLHCDDPNLSSGRLQKWPGVWQRVKRNLKYISTYGGLLELNSGALRKGLEIPYPTAEICQEFLSMDGRICLSDDNHGVAQVGAKYHEIFKYVQEQGIQNLYFLELAPAGMTGGLDPRFPRTLVKCRSMAEVKEMEFWKR</sequence>
<evidence type="ECO:0000256" key="7">
    <source>
        <dbReference type="ARBA" id="ARBA00049158"/>
    </source>
</evidence>
<evidence type="ECO:0000256" key="5">
    <source>
        <dbReference type="ARBA" id="ARBA00022801"/>
    </source>
</evidence>
<keyword evidence="5 8" id="KW-0378">Hydrolase</keyword>
<reference evidence="10 11" key="1">
    <citation type="submission" date="2016-10" db="EMBL/GenBank/DDBJ databases">
        <title>Genome sequence of the ascomycete fungus Penicillium subrubescens.</title>
        <authorList>
            <person name="De Vries R.P."/>
            <person name="Peng M."/>
            <person name="Dilokpimol A."/>
            <person name="Hilden K."/>
            <person name="Makela M.R."/>
            <person name="Grigoriev I."/>
            <person name="Riley R."/>
            <person name="Granchi Z."/>
        </authorList>
    </citation>
    <scope>NUCLEOTIDE SEQUENCE [LARGE SCALE GENOMIC DNA]</scope>
    <source>
        <strain evidence="10 11">CBS 132785</strain>
    </source>
</reference>
<dbReference type="InterPro" id="IPR004013">
    <property type="entry name" value="PHP_dom"/>
</dbReference>
<dbReference type="GO" id="GO:0005737">
    <property type="term" value="C:cytoplasm"/>
    <property type="evidence" value="ECO:0007669"/>
    <property type="project" value="TreeGrafter"/>
</dbReference>
<evidence type="ECO:0000256" key="6">
    <source>
        <dbReference type="ARBA" id="ARBA00023102"/>
    </source>
</evidence>
<dbReference type="EMBL" id="MNBE01000424">
    <property type="protein sequence ID" value="OKP09941.1"/>
    <property type="molecule type" value="Genomic_DNA"/>
</dbReference>
<proteinExistence type="inferred from homology"/>
<dbReference type="Proteomes" id="UP000186955">
    <property type="component" value="Unassembled WGS sequence"/>
</dbReference>
<dbReference type="PANTHER" id="PTHR21039">
    <property type="entry name" value="HISTIDINOL PHOSPHATASE-RELATED"/>
    <property type="match status" value="1"/>
</dbReference>